<proteinExistence type="inferred from homology"/>
<dbReference type="InterPro" id="IPR023795">
    <property type="entry name" value="Serpin_CS"/>
</dbReference>
<evidence type="ECO:0000313" key="3">
    <source>
        <dbReference type="EMBL" id="KXA97225.1"/>
    </source>
</evidence>
<evidence type="ECO:0000313" key="4">
    <source>
        <dbReference type="Proteomes" id="UP000070257"/>
    </source>
</evidence>
<dbReference type="InterPro" id="IPR042185">
    <property type="entry name" value="Serpin_sf_2"/>
</dbReference>
<dbReference type="SMART" id="SM00093">
    <property type="entry name" value="SERPIN"/>
    <property type="match status" value="1"/>
</dbReference>
<dbReference type="Pfam" id="PF00079">
    <property type="entry name" value="Serpin"/>
    <property type="match status" value="1"/>
</dbReference>
<dbReference type="Gene3D" id="2.30.39.10">
    <property type="entry name" value="Alpha-1-antitrypsin, domain 1"/>
    <property type="match status" value="1"/>
</dbReference>
<dbReference type="InterPro" id="IPR042178">
    <property type="entry name" value="Serpin_sf_1"/>
</dbReference>
<dbReference type="InterPro" id="IPR036186">
    <property type="entry name" value="Serpin_sf"/>
</dbReference>
<dbReference type="PANTHER" id="PTHR11461">
    <property type="entry name" value="SERINE PROTEASE INHIBITOR, SERPIN"/>
    <property type="match status" value="1"/>
</dbReference>
<name>A0A656YVG7_9EURY</name>
<comment type="similarity">
    <text evidence="1">Belongs to the serpin family.</text>
</comment>
<evidence type="ECO:0000259" key="2">
    <source>
        <dbReference type="SMART" id="SM00093"/>
    </source>
</evidence>
<comment type="caution">
    <text evidence="3">The sequence shown here is derived from an EMBL/GenBank/DDBJ whole genome shotgun (WGS) entry which is preliminary data.</text>
</comment>
<gene>
    <name evidence="3" type="ORF">AKJ39_03575</name>
</gene>
<reference evidence="3 4" key="1">
    <citation type="journal article" date="2016" name="Sci. Rep.">
        <title>Metabolic traits of an uncultured archaeal lineage -MSBL1- from brine pools of the Red Sea.</title>
        <authorList>
            <person name="Mwirichia R."/>
            <person name="Alam I."/>
            <person name="Rashid M."/>
            <person name="Vinu M."/>
            <person name="Ba-Alawi W."/>
            <person name="Anthony Kamau A."/>
            <person name="Kamanda Ngugi D."/>
            <person name="Goker M."/>
            <person name="Klenk H.P."/>
            <person name="Bajic V."/>
            <person name="Stingl U."/>
        </authorList>
    </citation>
    <scope>NUCLEOTIDE SEQUENCE [LARGE SCALE GENOMIC DNA]</scope>
    <source>
        <strain evidence="3">SCGC-AAA259J03</strain>
    </source>
</reference>
<keyword evidence="4" id="KW-1185">Reference proteome</keyword>
<dbReference type="Gene3D" id="3.30.497.10">
    <property type="entry name" value="Antithrombin, subunit I, domain 2"/>
    <property type="match status" value="1"/>
</dbReference>
<protein>
    <recommendedName>
        <fullName evidence="2">Serpin domain-containing protein</fullName>
    </recommendedName>
</protein>
<dbReference type="Proteomes" id="UP000070257">
    <property type="component" value="Unassembled WGS sequence"/>
</dbReference>
<dbReference type="AlphaFoldDB" id="A0A656YVG7"/>
<organism evidence="3 4">
    <name type="scientific">candidate division MSBL1 archaeon SCGC-AAA259J03</name>
    <dbReference type="NCBI Taxonomy" id="1698269"/>
    <lineage>
        <taxon>Archaea</taxon>
        <taxon>Methanobacteriati</taxon>
        <taxon>Methanobacteriota</taxon>
        <taxon>candidate division MSBL1</taxon>
    </lineage>
</organism>
<accession>A0A656YVG7</accession>
<dbReference type="EMBL" id="LHXT01000061">
    <property type="protein sequence ID" value="KXA97225.1"/>
    <property type="molecule type" value="Genomic_DNA"/>
</dbReference>
<feature type="non-terminal residue" evidence="3">
    <location>
        <position position="1"/>
    </location>
</feature>
<dbReference type="PROSITE" id="PS00284">
    <property type="entry name" value="SERPIN"/>
    <property type="match status" value="1"/>
</dbReference>
<dbReference type="PANTHER" id="PTHR11461:SF211">
    <property type="entry name" value="GH10112P-RELATED"/>
    <property type="match status" value="1"/>
</dbReference>
<dbReference type="SUPFAM" id="SSF56574">
    <property type="entry name" value="Serpins"/>
    <property type="match status" value="1"/>
</dbReference>
<dbReference type="GO" id="GO:0005615">
    <property type="term" value="C:extracellular space"/>
    <property type="evidence" value="ECO:0007669"/>
    <property type="project" value="InterPro"/>
</dbReference>
<sequence length="220" mass="24264">IDSLTRAVLTNAIYFNASWRSPFEESNTSDGKFTLLDGREIDVRMMTQTEKFRYAEGSNYKAVELPYSGKNNMSMLIILPTGDRFKEFESSLGTGLLEDIVKKLEVRSVSLKMPKFEYKAGLNLTKTLSEMGMPAAFGPDANFSGMTEDRSLAITDVLHKAFVSVDEEGTEAAAATAVIVGETAVIERAEMNVDSPFIFMIRDNDTGTVLFLGRVLDPNA</sequence>
<dbReference type="InterPro" id="IPR023796">
    <property type="entry name" value="Serpin_dom"/>
</dbReference>
<feature type="domain" description="Serpin" evidence="2">
    <location>
        <begin position="1"/>
        <end position="218"/>
    </location>
</feature>
<dbReference type="InterPro" id="IPR000215">
    <property type="entry name" value="Serpin_fam"/>
</dbReference>
<dbReference type="GO" id="GO:0004867">
    <property type="term" value="F:serine-type endopeptidase inhibitor activity"/>
    <property type="evidence" value="ECO:0007669"/>
    <property type="project" value="InterPro"/>
</dbReference>
<evidence type="ECO:0000256" key="1">
    <source>
        <dbReference type="RuleBase" id="RU000411"/>
    </source>
</evidence>